<sequence>ESPAGNIGWLERRADEISHMLQCPVTIEDAEHRVLAYSMHSGSTDAIRIATIMSRRVPEHVIRSFHEGGVIRRLQKEEGPQRIEANEEIGLGSRVAIAVRSG</sequence>
<feature type="non-terminal residue" evidence="1">
    <location>
        <position position="1"/>
    </location>
</feature>
<gene>
    <name evidence="1" type="ORF">K0U00_50845</name>
</gene>
<feature type="non-terminal residue" evidence="1">
    <location>
        <position position="102"/>
    </location>
</feature>
<protein>
    <submittedName>
        <fullName evidence="1">PucR family transcriptional regulator</fullName>
    </submittedName>
</protein>
<reference evidence="1 2" key="1">
    <citation type="submission" date="2021-07" db="EMBL/GenBank/DDBJ databases">
        <title>Paenibacillus radiodurans sp. nov., isolated from the southeastern edge of Tengger Desert.</title>
        <authorList>
            <person name="Zhang G."/>
        </authorList>
    </citation>
    <scope>NUCLEOTIDE SEQUENCE [LARGE SCALE GENOMIC DNA]</scope>
    <source>
        <strain evidence="1 2">CCM 7311</strain>
    </source>
</reference>
<accession>A0ABS7CNS9</accession>
<proteinExistence type="predicted"/>
<keyword evidence="2" id="KW-1185">Reference proteome</keyword>
<dbReference type="Proteomes" id="UP001519887">
    <property type="component" value="Unassembled WGS sequence"/>
</dbReference>
<name>A0ABS7CNS9_9BACL</name>
<evidence type="ECO:0000313" key="2">
    <source>
        <dbReference type="Proteomes" id="UP001519887"/>
    </source>
</evidence>
<organism evidence="1 2">
    <name type="scientific">Paenibacillus sepulcri</name>
    <dbReference type="NCBI Taxonomy" id="359917"/>
    <lineage>
        <taxon>Bacteria</taxon>
        <taxon>Bacillati</taxon>
        <taxon>Bacillota</taxon>
        <taxon>Bacilli</taxon>
        <taxon>Bacillales</taxon>
        <taxon>Paenibacillaceae</taxon>
        <taxon>Paenibacillus</taxon>
    </lineage>
</organism>
<evidence type="ECO:0000313" key="1">
    <source>
        <dbReference type="EMBL" id="MBW7462380.1"/>
    </source>
</evidence>
<dbReference type="EMBL" id="JAHZIK010003871">
    <property type="protein sequence ID" value="MBW7462380.1"/>
    <property type="molecule type" value="Genomic_DNA"/>
</dbReference>
<comment type="caution">
    <text evidence="1">The sequence shown here is derived from an EMBL/GenBank/DDBJ whole genome shotgun (WGS) entry which is preliminary data.</text>
</comment>